<evidence type="ECO:0000313" key="2">
    <source>
        <dbReference type="EMBL" id="GMR41556.1"/>
    </source>
</evidence>
<protein>
    <submittedName>
        <fullName evidence="2">Uncharacterized protein</fullName>
    </submittedName>
</protein>
<organism evidence="2 3">
    <name type="scientific">Pristionchus mayeri</name>
    <dbReference type="NCBI Taxonomy" id="1317129"/>
    <lineage>
        <taxon>Eukaryota</taxon>
        <taxon>Metazoa</taxon>
        <taxon>Ecdysozoa</taxon>
        <taxon>Nematoda</taxon>
        <taxon>Chromadorea</taxon>
        <taxon>Rhabditida</taxon>
        <taxon>Rhabditina</taxon>
        <taxon>Diplogasteromorpha</taxon>
        <taxon>Diplogasteroidea</taxon>
        <taxon>Neodiplogasteridae</taxon>
        <taxon>Pristionchus</taxon>
    </lineage>
</organism>
<feature type="non-terminal residue" evidence="2">
    <location>
        <position position="1"/>
    </location>
</feature>
<comment type="caution">
    <text evidence="2">The sequence shown here is derived from an EMBL/GenBank/DDBJ whole genome shotgun (WGS) entry which is preliminary data.</text>
</comment>
<reference evidence="3" key="1">
    <citation type="submission" date="2022-10" db="EMBL/GenBank/DDBJ databases">
        <title>Genome assembly of Pristionchus species.</title>
        <authorList>
            <person name="Yoshida K."/>
            <person name="Sommer R.J."/>
        </authorList>
    </citation>
    <scope>NUCLEOTIDE SEQUENCE [LARGE SCALE GENOMIC DNA]</scope>
    <source>
        <strain evidence="3">RS5460</strain>
    </source>
</reference>
<dbReference type="AlphaFoldDB" id="A0AAN5CGH4"/>
<dbReference type="EMBL" id="BTRK01000003">
    <property type="protein sequence ID" value="GMR41556.1"/>
    <property type="molecule type" value="Genomic_DNA"/>
</dbReference>
<feature type="non-terminal residue" evidence="2">
    <location>
        <position position="90"/>
    </location>
</feature>
<sequence>PAGSPGRTPTTVASAWPLLLPTSEDKEKSGVSKSEASVKPSTPFMEKATKVGTVSVTPSKEPEQKKLLKTPDQKRQTIVDEGEELFKRPP</sequence>
<accession>A0AAN5CGH4</accession>
<feature type="region of interest" description="Disordered" evidence="1">
    <location>
        <begin position="1"/>
        <end position="74"/>
    </location>
</feature>
<evidence type="ECO:0000256" key="1">
    <source>
        <dbReference type="SAM" id="MobiDB-lite"/>
    </source>
</evidence>
<gene>
    <name evidence="2" type="ORF">PMAYCL1PPCAC_11751</name>
</gene>
<proteinExistence type="predicted"/>
<dbReference type="Proteomes" id="UP001328107">
    <property type="component" value="Unassembled WGS sequence"/>
</dbReference>
<evidence type="ECO:0000313" key="3">
    <source>
        <dbReference type="Proteomes" id="UP001328107"/>
    </source>
</evidence>
<feature type="compositionally biased region" description="Basic and acidic residues" evidence="1">
    <location>
        <begin position="60"/>
        <end position="74"/>
    </location>
</feature>
<keyword evidence="3" id="KW-1185">Reference proteome</keyword>
<name>A0AAN5CGH4_9BILA</name>